<dbReference type="Pfam" id="PF13564">
    <property type="entry name" value="DoxX_2"/>
    <property type="match status" value="1"/>
</dbReference>
<evidence type="ECO:0000256" key="2">
    <source>
        <dbReference type="ARBA" id="ARBA00022692"/>
    </source>
</evidence>
<evidence type="ECO:0000256" key="3">
    <source>
        <dbReference type="ARBA" id="ARBA00022989"/>
    </source>
</evidence>
<dbReference type="EMBL" id="CP021112">
    <property type="protein sequence ID" value="ARQ02364.1"/>
    <property type="molecule type" value="Genomic_DNA"/>
</dbReference>
<protein>
    <submittedName>
        <fullName evidence="5">Uncharacterized protein</fullName>
    </submittedName>
</protein>
<dbReference type="AlphaFoldDB" id="A0A1W6ZYF0"/>
<proteinExistence type="predicted"/>
<name>A0A1W6ZYF0_9HYPH</name>
<accession>A0A1W6ZYF0</accession>
<dbReference type="Proteomes" id="UP000194137">
    <property type="component" value="Chromosome"/>
</dbReference>
<keyword evidence="4" id="KW-0472">Membrane</keyword>
<keyword evidence="2" id="KW-0812">Transmembrane</keyword>
<evidence type="ECO:0000313" key="6">
    <source>
        <dbReference type="Proteomes" id="UP000194137"/>
    </source>
</evidence>
<evidence type="ECO:0000313" key="5">
    <source>
        <dbReference type="EMBL" id="ARQ02364.1"/>
    </source>
</evidence>
<reference evidence="5 6" key="1">
    <citation type="submission" date="2017-05" db="EMBL/GenBank/DDBJ databases">
        <title>Full genome sequence of Pseudorhodoplanes sinuspersici.</title>
        <authorList>
            <person name="Dastgheib S.M.M."/>
            <person name="Shavandi M."/>
            <person name="Tirandaz H."/>
        </authorList>
    </citation>
    <scope>NUCLEOTIDE SEQUENCE [LARGE SCALE GENOMIC DNA]</scope>
    <source>
        <strain evidence="5 6">RIPI110</strain>
    </source>
</reference>
<dbReference type="RefSeq" id="WP_086090795.1">
    <property type="nucleotide sequence ID" value="NZ_CP021112.1"/>
</dbReference>
<keyword evidence="6" id="KW-1185">Reference proteome</keyword>
<evidence type="ECO:0000256" key="4">
    <source>
        <dbReference type="ARBA" id="ARBA00023136"/>
    </source>
</evidence>
<keyword evidence="3" id="KW-1133">Transmembrane helix</keyword>
<evidence type="ECO:0000256" key="1">
    <source>
        <dbReference type="ARBA" id="ARBA00004141"/>
    </source>
</evidence>
<comment type="subcellular location">
    <subcellularLocation>
        <location evidence="1">Membrane</location>
        <topology evidence="1">Multi-pass membrane protein</topology>
    </subcellularLocation>
</comment>
<organism evidence="5 6">
    <name type="scientific">Pseudorhodoplanes sinuspersici</name>
    <dbReference type="NCBI Taxonomy" id="1235591"/>
    <lineage>
        <taxon>Bacteria</taxon>
        <taxon>Pseudomonadati</taxon>
        <taxon>Pseudomonadota</taxon>
        <taxon>Alphaproteobacteria</taxon>
        <taxon>Hyphomicrobiales</taxon>
        <taxon>Pseudorhodoplanes</taxon>
    </lineage>
</organism>
<gene>
    <name evidence="5" type="ORF">CAK95_27100</name>
</gene>
<dbReference type="InterPro" id="IPR032808">
    <property type="entry name" value="DoxX"/>
</dbReference>
<sequence>MMSAASWGVWLTWLLALLFVVNGIANLFNPKPFRDDFARWQFPGWFFLFNGAFQIATGLLLVFEQTRWLGFALAVVVCLGVYATLIRFREFSHMGPITVLSALVLLAMWRIWG</sequence>
<dbReference type="GO" id="GO:0016020">
    <property type="term" value="C:membrane"/>
    <property type="evidence" value="ECO:0007669"/>
    <property type="project" value="UniProtKB-SubCell"/>
</dbReference>
<dbReference type="OrthoDB" id="7595779at2"/>
<dbReference type="KEGG" id="psin:CAK95_27100"/>